<evidence type="ECO:0000313" key="5">
    <source>
        <dbReference type="Proteomes" id="UP000283387"/>
    </source>
</evidence>
<sequence>MGARNLTIGTRPAESNSGISRIFRVLLFVFMAVTTSGVFAQTNDDCLLCHDDPGLYSTVPGKRVSLYIKPNALVGSVHEEIDCASCHQDAAVEEFPHPEKLQPVDCGMCHDEEMTEFLKGVHGRAYEGKDRNAPSCKDCHGAHQVLRATNERSQTYKMNIPVLCGRCHQEGAPVSNNYNISEHNIVENYSQGIHGKGLFKSGLTVTATCNNCHGNHLILPHTDLRSSTSPRNIARTCMQCHARIEDVHIKVINKELWEKKPGAIPACTDCHPPHKVELKNILETISDQSCLVCHAKEDIHKIMAGDTISLHVEVAQLAKSSHNNITCVKCHSDVTANLKRPCETAGKVDCSNCHAEEADVYFSSGHGQAYFNKHENAPYCTDCHGTHLVKLVSDETASVFRSSIPKLCGSCHRKNGRALQETELKEQDALADYSTSVHGKSLAEKGLLSVAVCIDCHTTHSELKESDPRSSIYPANLAATCGRCHKGIYDEYRVSDHAYQESKGKLEFPTCETCHTAHHISEVHQDKFMTEITAQCGKCHKELAETYLDTYHGKAYQLGYLDAARCSDCHGAHNILRMDNPNSTIGPRNIVRTCRKCHDDANMKFTGYLTHATHYDRSKFPWLYYTFWAMTTLLLSVFAFFGLHTLLWLPRSVGAMIKKREHPKQNGKQVYVTRFTKSQRITHIFVIVSFILLALTGMVLKFAYMEWAKFIAHLIGGAFVAGVIHRMAAVVTFGYFSYHVVSLLKAKRKRGIKFSQLVFGPNSLMFNRQDVRDFWASIKWFTGVGPKPSYGRWTYWEKFDYFAVFWGVVVIGSTGLMLWFPEFFTQIFPGWLINVAQIIHSDEALLAVGFIFTIHFFNTHLRPESFPMDTVIFTGKVPLEEYKKDRPRDYEELKASGKLEELAVESEIPPQKLKIIKLFGYIALFAGILMVILITYSLIFH</sequence>
<dbReference type="InterPro" id="IPR016174">
    <property type="entry name" value="Di-haem_cyt_TM"/>
</dbReference>
<feature type="transmembrane region" description="Helical" evidence="2">
    <location>
        <begin position="710"/>
        <end position="738"/>
    </location>
</feature>
<dbReference type="Proteomes" id="UP000283387">
    <property type="component" value="Unassembled WGS sequence"/>
</dbReference>
<keyword evidence="1" id="KW-0732">Signal</keyword>
<feature type="transmembrane region" description="Helical" evidence="2">
    <location>
        <begin position="918"/>
        <end position="939"/>
    </location>
</feature>
<evidence type="ECO:0000259" key="3">
    <source>
        <dbReference type="Pfam" id="PF09699"/>
    </source>
</evidence>
<name>A0A419VYY5_9BACT</name>
<dbReference type="CDD" id="cd08168">
    <property type="entry name" value="Cytochrom_C3"/>
    <property type="match status" value="2"/>
</dbReference>
<dbReference type="Gene3D" id="1.10.780.10">
    <property type="entry name" value="Hydroxylamine Oxidoreductase, Chain A, domain 1"/>
    <property type="match status" value="2"/>
</dbReference>
<keyword evidence="2" id="KW-0812">Transmembrane</keyword>
<dbReference type="PANTHER" id="PTHR35038">
    <property type="entry name" value="DISSIMILATORY SULFITE REDUCTASE SIRA"/>
    <property type="match status" value="1"/>
</dbReference>
<accession>A0A419VYY5</accession>
<reference evidence="4 5" key="1">
    <citation type="submission" date="2018-09" db="EMBL/GenBank/DDBJ databases">
        <title>Genomic Encyclopedia of Archaeal and Bacterial Type Strains, Phase II (KMG-II): from individual species to whole genera.</title>
        <authorList>
            <person name="Goeker M."/>
        </authorList>
    </citation>
    <scope>NUCLEOTIDE SEQUENCE [LARGE SCALE GENOMIC DNA]</scope>
    <source>
        <strain evidence="4 5">DSM 27148</strain>
    </source>
</reference>
<dbReference type="InterPro" id="IPR051829">
    <property type="entry name" value="Multiheme_Cytochr_ET"/>
</dbReference>
<feature type="transmembrane region" description="Helical" evidence="2">
    <location>
        <begin position="801"/>
        <end position="820"/>
    </location>
</feature>
<dbReference type="EMBL" id="RAPN01000002">
    <property type="protein sequence ID" value="RKD88431.1"/>
    <property type="molecule type" value="Genomic_DNA"/>
</dbReference>
<dbReference type="OrthoDB" id="9814800at2"/>
<keyword evidence="2" id="KW-0472">Membrane</keyword>
<evidence type="ECO:0000256" key="2">
    <source>
        <dbReference type="SAM" id="Phobius"/>
    </source>
</evidence>
<dbReference type="InterPro" id="IPR036280">
    <property type="entry name" value="Multihaem_cyt_sf"/>
</dbReference>
<protein>
    <submittedName>
        <fullName evidence="4">Putative CXXCH cytochrome family protein</fullName>
    </submittedName>
</protein>
<proteinExistence type="predicted"/>
<comment type="caution">
    <text evidence="4">The sequence shown here is derived from an EMBL/GenBank/DDBJ whole genome shotgun (WGS) entry which is preliminary data.</text>
</comment>
<feature type="transmembrane region" description="Helical" evidence="2">
    <location>
        <begin position="684"/>
        <end position="704"/>
    </location>
</feature>
<dbReference type="InterPro" id="IPR010177">
    <property type="entry name" value="Paired_CXXCH_1"/>
</dbReference>
<feature type="domain" description="Doubled CXXCH motif" evidence="3">
    <location>
        <begin position="266"/>
        <end position="297"/>
    </location>
</feature>
<feature type="transmembrane region" description="Helical" evidence="2">
    <location>
        <begin position="832"/>
        <end position="857"/>
    </location>
</feature>
<feature type="transmembrane region" description="Helical" evidence="2">
    <location>
        <begin position="622"/>
        <end position="649"/>
    </location>
</feature>
<evidence type="ECO:0000313" key="4">
    <source>
        <dbReference type="EMBL" id="RKD88431.1"/>
    </source>
</evidence>
<dbReference type="Gene3D" id="1.20.950.20">
    <property type="entry name" value="Transmembrane di-heme cytochromes, Chain C"/>
    <property type="match status" value="1"/>
</dbReference>
<dbReference type="GO" id="GO:0016020">
    <property type="term" value="C:membrane"/>
    <property type="evidence" value="ECO:0007669"/>
    <property type="project" value="InterPro"/>
</dbReference>
<evidence type="ECO:0000256" key="1">
    <source>
        <dbReference type="ARBA" id="ARBA00022729"/>
    </source>
</evidence>
<keyword evidence="5" id="KW-1185">Reference proteome</keyword>
<gene>
    <name evidence="4" type="ORF">BC643_3580</name>
</gene>
<dbReference type="SUPFAM" id="SSF81342">
    <property type="entry name" value="Transmembrane di-heme cytochromes"/>
    <property type="match status" value="1"/>
</dbReference>
<dbReference type="AlphaFoldDB" id="A0A419VYY5"/>
<dbReference type="GO" id="GO:0022904">
    <property type="term" value="P:respiratory electron transport chain"/>
    <property type="evidence" value="ECO:0007669"/>
    <property type="project" value="InterPro"/>
</dbReference>
<dbReference type="Gene3D" id="3.90.10.10">
    <property type="entry name" value="Cytochrome C3"/>
    <property type="match status" value="1"/>
</dbReference>
<keyword evidence="2" id="KW-1133">Transmembrane helix</keyword>
<dbReference type="RefSeq" id="WP_120274593.1">
    <property type="nucleotide sequence ID" value="NZ_RAPN01000002.1"/>
</dbReference>
<dbReference type="Gene3D" id="1.10.1130.10">
    <property type="entry name" value="Flavocytochrome C3, Chain A"/>
    <property type="match status" value="2"/>
</dbReference>
<organism evidence="4 5">
    <name type="scientific">Mangrovibacterium diazotrophicum</name>
    <dbReference type="NCBI Taxonomy" id="1261403"/>
    <lineage>
        <taxon>Bacteria</taxon>
        <taxon>Pseudomonadati</taxon>
        <taxon>Bacteroidota</taxon>
        <taxon>Bacteroidia</taxon>
        <taxon>Marinilabiliales</taxon>
        <taxon>Prolixibacteraceae</taxon>
        <taxon>Mangrovibacterium</taxon>
    </lineage>
</organism>
<dbReference type="Pfam" id="PF09699">
    <property type="entry name" value="Paired_CXXCH_1"/>
    <property type="match status" value="1"/>
</dbReference>
<dbReference type="SUPFAM" id="SSF48695">
    <property type="entry name" value="Multiheme cytochromes"/>
    <property type="match status" value="2"/>
</dbReference>